<dbReference type="Gene3D" id="1.20.1250.20">
    <property type="entry name" value="MFS general substrate transporter like domains"/>
    <property type="match status" value="1"/>
</dbReference>
<dbReference type="EMBL" id="BOPG01000012">
    <property type="protein sequence ID" value="GIJ54768.1"/>
    <property type="molecule type" value="Genomic_DNA"/>
</dbReference>
<feature type="transmembrane region" description="Helical" evidence="8">
    <location>
        <begin position="97"/>
        <end position="117"/>
    </location>
</feature>
<keyword evidence="5 8" id="KW-0812">Transmembrane</keyword>
<dbReference type="FunFam" id="1.20.1720.10:FF:000004">
    <property type="entry name" value="EmrB/QacA family drug resistance transporter"/>
    <property type="match status" value="1"/>
</dbReference>
<dbReference type="AlphaFoldDB" id="A0A8J3Z1W1"/>
<dbReference type="Proteomes" id="UP000612585">
    <property type="component" value="Unassembled WGS sequence"/>
</dbReference>
<keyword evidence="4" id="KW-1003">Cell membrane</keyword>
<dbReference type="InterPro" id="IPR004638">
    <property type="entry name" value="EmrB-like"/>
</dbReference>
<dbReference type="PROSITE" id="PS50850">
    <property type="entry name" value="MFS"/>
    <property type="match status" value="1"/>
</dbReference>
<reference evidence="10" key="1">
    <citation type="submission" date="2021-01" db="EMBL/GenBank/DDBJ databases">
        <title>Whole genome shotgun sequence of Virgisporangium aurantiacum NBRC 16421.</title>
        <authorList>
            <person name="Komaki H."/>
            <person name="Tamura T."/>
        </authorList>
    </citation>
    <scope>NUCLEOTIDE SEQUENCE</scope>
    <source>
        <strain evidence="10">NBRC 16421</strain>
    </source>
</reference>
<dbReference type="Pfam" id="PF07690">
    <property type="entry name" value="MFS_1"/>
    <property type="match status" value="1"/>
</dbReference>
<gene>
    <name evidence="10" type="ORF">Vau01_022840</name>
</gene>
<feature type="transmembrane region" description="Helical" evidence="8">
    <location>
        <begin position="525"/>
        <end position="543"/>
    </location>
</feature>
<evidence type="ECO:0000313" key="11">
    <source>
        <dbReference type="Proteomes" id="UP000612585"/>
    </source>
</evidence>
<feature type="transmembrane region" description="Helical" evidence="8">
    <location>
        <begin position="323"/>
        <end position="345"/>
    </location>
</feature>
<feature type="transmembrane region" description="Helical" evidence="8">
    <location>
        <begin position="246"/>
        <end position="269"/>
    </location>
</feature>
<evidence type="ECO:0000256" key="3">
    <source>
        <dbReference type="ARBA" id="ARBA00022448"/>
    </source>
</evidence>
<evidence type="ECO:0000313" key="10">
    <source>
        <dbReference type="EMBL" id="GIJ54768.1"/>
    </source>
</evidence>
<feature type="transmembrane region" description="Helical" evidence="8">
    <location>
        <begin position="28"/>
        <end position="48"/>
    </location>
</feature>
<dbReference type="GO" id="GO:0005886">
    <property type="term" value="C:plasma membrane"/>
    <property type="evidence" value="ECO:0007669"/>
    <property type="project" value="UniProtKB-SubCell"/>
</dbReference>
<comment type="subcellular location">
    <subcellularLocation>
        <location evidence="1">Cell membrane</location>
        <topology evidence="1">Multi-pass membrane protein</topology>
    </subcellularLocation>
</comment>
<comment type="caution">
    <text evidence="10">The sequence shown here is derived from an EMBL/GenBank/DDBJ whole genome shotgun (WGS) entry which is preliminary data.</text>
</comment>
<name>A0A8J3Z1W1_9ACTN</name>
<evidence type="ECO:0000256" key="2">
    <source>
        <dbReference type="ARBA" id="ARBA00007520"/>
    </source>
</evidence>
<keyword evidence="6 8" id="KW-1133">Transmembrane helix</keyword>
<feature type="transmembrane region" description="Helical" evidence="8">
    <location>
        <begin position="68"/>
        <end position="85"/>
    </location>
</feature>
<evidence type="ECO:0000256" key="4">
    <source>
        <dbReference type="ARBA" id="ARBA00022475"/>
    </source>
</evidence>
<evidence type="ECO:0000259" key="9">
    <source>
        <dbReference type="PROSITE" id="PS50850"/>
    </source>
</evidence>
<dbReference type="PANTHER" id="PTHR23501">
    <property type="entry name" value="MAJOR FACILITATOR SUPERFAMILY"/>
    <property type="match status" value="1"/>
</dbReference>
<accession>A0A8J3Z1W1</accession>
<dbReference type="InterPro" id="IPR036259">
    <property type="entry name" value="MFS_trans_sf"/>
</dbReference>
<feature type="transmembrane region" description="Helical" evidence="8">
    <location>
        <begin position="357"/>
        <end position="376"/>
    </location>
</feature>
<evidence type="ECO:0000256" key="7">
    <source>
        <dbReference type="ARBA" id="ARBA00023136"/>
    </source>
</evidence>
<feature type="transmembrane region" description="Helical" evidence="8">
    <location>
        <begin position="190"/>
        <end position="211"/>
    </location>
</feature>
<dbReference type="InterPro" id="IPR011701">
    <property type="entry name" value="MFS"/>
</dbReference>
<feature type="transmembrane region" description="Helical" evidence="8">
    <location>
        <begin position="382"/>
        <end position="403"/>
    </location>
</feature>
<dbReference type="PRINTS" id="PR01036">
    <property type="entry name" value="TCRTETB"/>
</dbReference>
<keyword evidence="11" id="KW-1185">Reference proteome</keyword>
<dbReference type="PANTHER" id="PTHR23501:SF197">
    <property type="entry name" value="COMD"/>
    <property type="match status" value="1"/>
</dbReference>
<feature type="transmembrane region" description="Helical" evidence="8">
    <location>
        <begin position="129"/>
        <end position="146"/>
    </location>
</feature>
<dbReference type="GO" id="GO:0022857">
    <property type="term" value="F:transmembrane transporter activity"/>
    <property type="evidence" value="ECO:0007669"/>
    <property type="project" value="InterPro"/>
</dbReference>
<proteinExistence type="inferred from homology"/>
<feature type="transmembrane region" description="Helical" evidence="8">
    <location>
        <begin position="223"/>
        <end position="240"/>
    </location>
</feature>
<comment type="similarity">
    <text evidence="2">Belongs to the major facilitator superfamily. TCR/Tet family.</text>
</comment>
<sequence>MTRTDPTTAGTAAVTAAARQGALTHRQILTILAGLQIGMFLAALDQMILATAIRTIADDLSGLRQEGWTLTTYLVAMAATTPLYGKLSDIHGRKPMFLIAISVFMVGSVACTFAMSMDQLALARGLQGLGAGGLISLGLAIIADIVPARERGRYQGYLLAIFVTSSVLGPVIGGVLAGQPTILGITGWRWVFLVNVPVGLVALVVVAKVLNVQTARRSSRVDWLGSVTLVATLVPLLLVVERGRLWGWGSLESLACLAVVPLGFAAWLAASRRAGDDALIPLRLFRSGEFSRFCGLGLIYGISLFTGSVIIPQYLQIVRNASPMAAGLMVLPLVVAMVLASLLVGRLMSRSGRYKRYPIVGMALVTASLVLFAFGLDASTPLVGVMLLMCVYGVGLGCCIQTLTVATQNAVPMEDIGVATGAASFVRQFGLMSGTAVLFSILFHYAGTGIAGTITAALGTDRFRAALADPAVTGDPANAPILDAVGDPANAVDRSGVLNDSSFLHDIDPRLAQPFQEGFANSMEVVFAIAACVAAVGFVLSLLMKELPLRKVSAHQARASAAAEEVSEEPEPAAVR</sequence>
<keyword evidence="7 8" id="KW-0472">Membrane</keyword>
<feature type="domain" description="Major facilitator superfamily (MFS) profile" evidence="9">
    <location>
        <begin position="31"/>
        <end position="549"/>
    </location>
</feature>
<protein>
    <submittedName>
        <fullName evidence="10">MFS transporter</fullName>
    </submittedName>
</protein>
<dbReference type="SUPFAM" id="SSF103473">
    <property type="entry name" value="MFS general substrate transporter"/>
    <property type="match status" value="1"/>
</dbReference>
<feature type="transmembrane region" description="Helical" evidence="8">
    <location>
        <begin position="290"/>
        <end position="311"/>
    </location>
</feature>
<dbReference type="NCBIfam" id="TIGR00711">
    <property type="entry name" value="efflux_EmrB"/>
    <property type="match status" value="1"/>
</dbReference>
<dbReference type="RefSeq" id="WP_203990365.1">
    <property type="nucleotide sequence ID" value="NZ_BOPG01000012.1"/>
</dbReference>
<evidence type="ECO:0000256" key="8">
    <source>
        <dbReference type="SAM" id="Phobius"/>
    </source>
</evidence>
<dbReference type="InterPro" id="IPR020846">
    <property type="entry name" value="MFS_dom"/>
</dbReference>
<keyword evidence="3" id="KW-0813">Transport</keyword>
<evidence type="ECO:0000256" key="5">
    <source>
        <dbReference type="ARBA" id="ARBA00022692"/>
    </source>
</evidence>
<evidence type="ECO:0000256" key="1">
    <source>
        <dbReference type="ARBA" id="ARBA00004651"/>
    </source>
</evidence>
<organism evidence="10 11">
    <name type="scientific">Virgisporangium aurantiacum</name>
    <dbReference type="NCBI Taxonomy" id="175570"/>
    <lineage>
        <taxon>Bacteria</taxon>
        <taxon>Bacillati</taxon>
        <taxon>Actinomycetota</taxon>
        <taxon>Actinomycetes</taxon>
        <taxon>Micromonosporales</taxon>
        <taxon>Micromonosporaceae</taxon>
        <taxon>Virgisporangium</taxon>
    </lineage>
</organism>
<feature type="transmembrane region" description="Helical" evidence="8">
    <location>
        <begin position="436"/>
        <end position="458"/>
    </location>
</feature>
<evidence type="ECO:0000256" key="6">
    <source>
        <dbReference type="ARBA" id="ARBA00022989"/>
    </source>
</evidence>
<feature type="transmembrane region" description="Helical" evidence="8">
    <location>
        <begin position="158"/>
        <end position="178"/>
    </location>
</feature>
<dbReference type="Gene3D" id="1.20.1720.10">
    <property type="entry name" value="Multidrug resistance protein D"/>
    <property type="match status" value="1"/>
</dbReference>